<keyword evidence="3" id="KW-1185">Reference proteome</keyword>
<dbReference type="SUPFAM" id="SSF52091">
    <property type="entry name" value="SpoIIaa-like"/>
    <property type="match status" value="1"/>
</dbReference>
<organism evidence="2 3">
    <name type="scientific">Actinokineospora fastidiosa</name>
    <dbReference type="NCBI Taxonomy" id="1816"/>
    <lineage>
        <taxon>Bacteria</taxon>
        <taxon>Bacillati</taxon>
        <taxon>Actinomycetota</taxon>
        <taxon>Actinomycetes</taxon>
        <taxon>Pseudonocardiales</taxon>
        <taxon>Pseudonocardiaceae</taxon>
        <taxon>Actinokineospora</taxon>
    </lineage>
</organism>
<dbReference type="PANTHER" id="PTHR33495:SF2">
    <property type="entry name" value="ANTI-SIGMA FACTOR ANTAGONIST TM_1081-RELATED"/>
    <property type="match status" value="1"/>
</dbReference>
<proteinExistence type="predicted"/>
<protein>
    <recommendedName>
        <fullName evidence="1">STAS domain-containing protein</fullName>
    </recommendedName>
</protein>
<dbReference type="CDD" id="cd07043">
    <property type="entry name" value="STAS_anti-anti-sigma_factors"/>
    <property type="match status" value="1"/>
</dbReference>
<dbReference type="PANTHER" id="PTHR33495">
    <property type="entry name" value="ANTI-SIGMA FACTOR ANTAGONIST TM_1081-RELATED-RELATED"/>
    <property type="match status" value="1"/>
</dbReference>
<evidence type="ECO:0000313" key="3">
    <source>
        <dbReference type="Proteomes" id="UP000660680"/>
    </source>
</evidence>
<dbReference type="InterPro" id="IPR002645">
    <property type="entry name" value="STAS_dom"/>
</dbReference>
<gene>
    <name evidence="2" type="ORF">GCM10010171_41860</name>
</gene>
<dbReference type="EMBL" id="BMRB01000003">
    <property type="protein sequence ID" value="GGS42554.1"/>
    <property type="molecule type" value="Genomic_DNA"/>
</dbReference>
<dbReference type="GO" id="GO:0043856">
    <property type="term" value="F:anti-sigma factor antagonist activity"/>
    <property type="evidence" value="ECO:0007669"/>
    <property type="project" value="TreeGrafter"/>
</dbReference>
<accession>A0A918GJP3</accession>
<feature type="domain" description="STAS" evidence="1">
    <location>
        <begin position="4"/>
        <end position="115"/>
    </location>
</feature>
<dbReference type="AlphaFoldDB" id="A0A918GJP3"/>
<dbReference type="RefSeq" id="WP_189212213.1">
    <property type="nucleotide sequence ID" value="NZ_BMRB01000003.1"/>
</dbReference>
<evidence type="ECO:0000259" key="1">
    <source>
        <dbReference type="PROSITE" id="PS50801"/>
    </source>
</evidence>
<dbReference type="PROSITE" id="PS50801">
    <property type="entry name" value="STAS"/>
    <property type="match status" value="1"/>
</dbReference>
<sequence length="120" mass="13220">MTPLVVTTRRTRSAVVVAARGRIDLAGEEPWRQQVEEACGENSAKMLVVVDLTEVGYLSVGTAPLLIRAHYHCLHRGRRLRVAARPGPVLRTLHLTGVHEIVSICPDLDAALRPLVASRW</sequence>
<dbReference type="Proteomes" id="UP000660680">
    <property type="component" value="Unassembled WGS sequence"/>
</dbReference>
<comment type="caution">
    <text evidence="2">The sequence shown here is derived from an EMBL/GenBank/DDBJ whole genome shotgun (WGS) entry which is preliminary data.</text>
</comment>
<dbReference type="Gene3D" id="3.30.750.24">
    <property type="entry name" value="STAS domain"/>
    <property type="match status" value="1"/>
</dbReference>
<reference evidence="2" key="1">
    <citation type="journal article" date="2014" name="Int. J. Syst. Evol. Microbiol.">
        <title>Complete genome sequence of Corynebacterium casei LMG S-19264T (=DSM 44701T), isolated from a smear-ripened cheese.</title>
        <authorList>
            <consortium name="US DOE Joint Genome Institute (JGI-PGF)"/>
            <person name="Walter F."/>
            <person name="Albersmeier A."/>
            <person name="Kalinowski J."/>
            <person name="Ruckert C."/>
        </authorList>
    </citation>
    <scope>NUCLEOTIDE SEQUENCE</scope>
    <source>
        <strain evidence="2">JCM 3276</strain>
    </source>
</reference>
<dbReference type="InterPro" id="IPR036513">
    <property type="entry name" value="STAS_dom_sf"/>
</dbReference>
<name>A0A918GJP3_9PSEU</name>
<evidence type="ECO:0000313" key="2">
    <source>
        <dbReference type="EMBL" id="GGS42554.1"/>
    </source>
</evidence>
<dbReference type="Pfam" id="PF01740">
    <property type="entry name" value="STAS"/>
    <property type="match status" value="1"/>
</dbReference>
<reference evidence="2" key="2">
    <citation type="submission" date="2020-09" db="EMBL/GenBank/DDBJ databases">
        <authorList>
            <person name="Sun Q."/>
            <person name="Ohkuma M."/>
        </authorList>
    </citation>
    <scope>NUCLEOTIDE SEQUENCE</scope>
    <source>
        <strain evidence="2">JCM 3276</strain>
    </source>
</reference>